<protein>
    <submittedName>
        <fullName evidence="1">Uncharacterized protein</fullName>
    </submittedName>
</protein>
<proteinExistence type="predicted"/>
<dbReference type="Proteomes" id="UP000192132">
    <property type="component" value="Unassembled WGS sequence"/>
</dbReference>
<comment type="caution">
    <text evidence="1">The sequence shown here is derived from an EMBL/GenBank/DDBJ whole genome shotgun (WGS) entry which is preliminary data.</text>
</comment>
<dbReference type="AlphaFoldDB" id="A0A1S8CW53"/>
<evidence type="ECO:0000313" key="1">
    <source>
        <dbReference type="EMBL" id="ONG40057.1"/>
    </source>
</evidence>
<accession>A0A1S8CW53</accession>
<keyword evidence="2" id="KW-1185">Reference proteome</keyword>
<gene>
    <name evidence="1" type="ORF">BKE30_07820</name>
</gene>
<name>A0A1S8CW53_9GAMM</name>
<sequence>MAFNKEMASQIKTVSIVQEENQAKYPVRIMAHVGANFGLIGAAIAEADMAAKTSKLHNKIAPHQINIQEKVTQSLKTRLESNGYEVNLIKLPAKTADKQALVVASNLTTADSILVLKTQSGYVAAGSNSPYLPVITVNANLYDRKTQKLNYQETVNYGLQTAGNDAIQIDANPQYQFKNIDELMKQPQKTSAALTDGIEPITEKLASDLKR</sequence>
<evidence type="ECO:0000313" key="2">
    <source>
        <dbReference type="Proteomes" id="UP000192132"/>
    </source>
</evidence>
<dbReference type="RefSeq" id="WP_076878058.1">
    <property type="nucleotide sequence ID" value="NZ_MLCN01000018.1"/>
</dbReference>
<dbReference type="STRING" id="1907941.BKE30_07820"/>
<dbReference type="EMBL" id="MLCN01000018">
    <property type="protein sequence ID" value="ONG40057.1"/>
    <property type="molecule type" value="Genomic_DNA"/>
</dbReference>
<reference evidence="1 2" key="1">
    <citation type="submission" date="2016-10" db="EMBL/GenBank/DDBJ databases">
        <title>Draft Genome sequence of Alkanindiges sp. strain H1.</title>
        <authorList>
            <person name="Subhash Y."/>
            <person name="Lee S."/>
        </authorList>
    </citation>
    <scope>NUCLEOTIDE SEQUENCE [LARGE SCALE GENOMIC DNA]</scope>
    <source>
        <strain evidence="1 2">H1</strain>
    </source>
</reference>
<organism evidence="1 2">
    <name type="scientific">Alkanindiges hydrocarboniclasticus</name>
    <dbReference type="NCBI Taxonomy" id="1907941"/>
    <lineage>
        <taxon>Bacteria</taxon>
        <taxon>Pseudomonadati</taxon>
        <taxon>Pseudomonadota</taxon>
        <taxon>Gammaproteobacteria</taxon>
        <taxon>Moraxellales</taxon>
        <taxon>Moraxellaceae</taxon>
        <taxon>Alkanindiges</taxon>
    </lineage>
</organism>